<comment type="caution">
    <text evidence="1">The sequence shown here is derived from an EMBL/GenBank/DDBJ whole genome shotgun (WGS) entry which is preliminary data.</text>
</comment>
<accession>A0A3M7S4D3</accession>
<keyword evidence="2" id="KW-1185">Reference proteome</keyword>
<organism evidence="1 2">
    <name type="scientific">Brachionus plicatilis</name>
    <name type="common">Marine rotifer</name>
    <name type="synonym">Brachionus muelleri</name>
    <dbReference type="NCBI Taxonomy" id="10195"/>
    <lineage>
        <taxon>Eukaryota</taxon>
        <taxon>Metazoa</taxon>
        <taxon>Spiralia</taxon>
        <taxon>Gnathifera</taxon>
        <taxon>Rotifera</taxon>
        <taxon>Eurotatoria</taxon>
        <taxon>Monogononta</taxon>
        <taxon>Pseudotrocha</taxon>
        <taxon>Ploima</taxon>
        <taxon>Brachionidae</taxon>
        <taxon>Brachionus</taxon>
    </lineage>
</organism>
<name>A0A3M7S4D3_BRAPC</name>
<reference evidence="1 2" key="1">
    <citation type="journal article" date="2018" name="Sci. Rep.">
        <title>Genomic signatures of local adaptation to the degree of environmental predictability in rotifers.</title>
        <authorList>
            <person name="Franch-Gras L."/>
            <person name="Hahn C."/>
            <person name="Garcia-Roger E.M."/>
            <person name="Carmona M.J."/>
            <person name="Serra M."/>
            <person name="Gomez A."/>
        </authorList>
    </citation>
    <scope>NUCLEOTIDE SEQUENCE [LARGE SCALE GENOMIC DNA]</scope>
    <source>
        <strain evidence="1">HYR1</strain>
    </source>
</reference>
<dbReference type="EMBL" id="REGN01002084">
    <property type="protein sequence ID" value="RNA30490.1"/>
    <property type="molecule type" value="Genomic_DNA"/>
</dbReference>
<evidence type="ECO:0000313" key="2">
    <source>
        <dbReference type="Proteomes" id="UP000276133"/>
    </source>
</evidence>
<gene>
    <name evidence="1" type="ORF">BpHYR1_054339</name>
</gene>
<sequence length="101" mass="11783">MCLHHQKKATIFLSLLVNNLIGNSNEFESIFELIVIEVNDKMEVSKRDKIKDLGLDKVYRTFVQAPLDNFTSKIIYLFNYFNSFKNSAFLYPKLSEALMPQ</sequence>
<protein>
    <submittedName>
        <fullName evidence="1">Uncharacterized protein</fullName>
    </submittedName>
</protein>
<proteinExistence type="predicted"/>
<dbReference type="Proteomes" id="UP000276133">
    <property type="component" value="Unassembled WGS sequence"/>
</dbReference>
<evidence type="ECO:0000313" key="1">
    <source>
        <dbReference type="EMBL" id="RNA30490.1"/>
    </source>
</evidence>
<dbReference type="AlphaFoldDB" id="A0A3M7S4D3"/>